<reference evidence="2 3" key="1">
    <citation type="submission" date="2015-04" db="EMBL/GenBank/DDBJ databases">
        <title>Taxonomic description and genome sequence of Bacillus campisalis sp. nov., a novel member of the genus Bacillus isolated from solar saltern.</title>
        <authorList>
            <person name="Mathan Kumar R."/>
            <person name="Kaur G."/>
            <person name="Kumar A."/>
            <person name="Singh N.K."/>
            <person name="Kaur N."/>
            <person name="Kumar N."/>
            <person name="Mayilraj S."/>
        </authorList>
    </citation>
    <scope>NUCLEOTIDE SEQUENCE [LARGE SCALE GENOMIC DNA]</scope>
    <source>
        <strain evidence="2 3">SA2-6</strain>
    </source>
</reference>
<dbReference type="SUPFAM" id="SSF54106">
    <property type="entry name" value="LysM domain"/>
    <property type="match status" value="1"/>
</dbReference>
<accession>A0A0M2SX63</accession>
<protein>
    <recommendedName>
        <fullName evidence="1">LysM domain-containing protein</fullName>
    </recommendedName>
</protein>
<name>A0A0M2SX63_9BACI</name>
<evidence type="ECO:0000313" key="2">
    <source>
        <dbReference type="EMBL" id="KKK37562.1"/>
    </source>
</evidence>
<dbReference type="SUPFAM" id="SSF51261">
    <property type="entry name" value="Duplicated hybrid motif"/>
    <property type="match status" value="1"/>
</dbReference>
<gene>
    <name evidence="2" type="ORF">WQ57_12540</name>
</gene>
<dbReference type="InterPro" id="IPR050570">
    <property type="entry name" value="Cell_wall_metabolism_enzyme"/>
</dbReference>
<dbReference type="Pfam" id="PF01551">
    <property type="entry name" value="Peptidase_M23"/>
    <property type="match status" value="1"/>
</dbReference>
<dbReference type="CDD" id="cd00118">
    <property type="entry name" value="LysM"/>
    <property type="match status" value="1"/>
</dbReference>
<dbReference type="SMART" id="SM00257">
    <property type="entry name" value="LysM"/>
    <property type="match status" value="1"/>
</dbReference>
<dbReference type="PROSITE" id="PS51782">
    <property type="entry name" value="LYSM"/>
    <property type="match status" value="1"/>
</dbReference>
<comment type="caution">
    <text evidence="2">The sequence shown here is derived from an EMBL/GenBank/DDBJ whole genome shotgun (WGS) entry which is preliminary data.</text>
</comment>
<dbReference type="CDD" id="cd12797">
    <property type="entry name" value="M23_peptidase"/>
    <property type="match status" value="1"/>
</dbReference>
<dbReference type="PANTHER" id="PTHR21666:SF290">
    <property type="entry name" value="PEPTIDASE M23 DOMAIN PROTEIN"/>
    <property type="match status" value="1"/>
</dbReference>
<dbReference type="OrthoDB" id="9805070at2"/>
<dbReference type="Gene3D" id="3.10.350.10">
    <property type="entry name" value="LysM domain"/>
    <property type="match status" value="1"/>
</dbReference>
<keyword evidence="3" id="KW-1185">Reference proteome</keyword>
<evidence type="ECO:0000259" key="1">
    <source>
        <dbReference type="PROSITE" id="PS51782"/>
    </source>
</evidence>
<dbReference type="InterPro" id="IPR016047">
    <property type="entry name" value="M23ase_b-sheet_dom"/>
</dbReference>
<dbReference type="PANTHER" id="PTHR21666">
    <property type="entry name" value="PEPTIDASE-RELATED"/>
    <property type="match status" value="1"/>
</dbReference>
<dbReference type="EMBL" id="LAYY01000013">
    <property type="protein sequence ID" value="KKK37562.1"/>
    <property type="molecule type" value="Genomic_DNA"/>
</dbReference>
<dbReference type="InterPro" id="IPR036779">
    <property type="entry name" value="LysM_dom_sf"/>
</dbReference>
<dbReference type="RefSeq" id="WP_046524122.1">
    <property type="nucleotide sequence ID" value="NZ_LAYY01000013.1"/>
</dbReference>
<proteinExistence type="predicted"/>
<dbReference type="InterPro" id="IPR018392">
    <property type="entry name" value="LysM"/>
</dbReference>
<dbReference type="Proteomes" id="UP000034166">
    <property type="component" value="Unassembled WGS sequence"/>
</dbReference>
<evidence type="ECO:0000313" key="3">
    <source>
        <dbReference type="Proteomes" id="UP000034166"/>
    </source>
</evidence>
<organism evidence="2 3">
    <name type="scientific">Mesobacillus campisalis</name>
    <dbReference type="NCBI Taxonomy" id="1408103"/>
    <lineage>
        <taxon>Bacteria</taxon>
        <taxon>Bacillati</taxon>
        <taxon>Bacillota</taxon>
        <taxon>Bacilli</taxon>
        <taxon>Bacillales</taxon>
        <taxon>Bacillaceae</taxon>
        <taxon>Mesobacillus</taxon>
    </lineage>
</organism>
<dbReference type="PATRIC" id="fig|1408103.3.peg.2826"/>
<dbReference type="GO" id="GO:0004222">
    <property type="term" value="F:metalloendopeptidase activity"/>
    <property type="evidence" value="ECO:0007669"/>
    <property type="project" value="TreeGrafter"/>
</dbReference>
<dbReference type="AlphaFoldDB" id="A0A0M2SX63"/>
<feature type="domain" description="LysM" evidence="1">
    <location>
        <begin position="203"/>
        <end position="246"/>
    </location>
</feature>
<sequence>MQDELKRLLHAGVAAVCVSLFFFSATHPQAEGIQGQTDHWIWPAGGEITDTYGTREGLHKGIDIASRLGSPVYAVDGGIITKSYYSSTYGHVVFIKHENQFETVYAHLHKRHAFEGEKVKQGELIGVMGNTGDSSGVHLHFEVHQQQWTYSKENAVDPDKALGSAEIGQAVIAQSRLRKDGSVETAGKLEADEKDSPIAPSSSLYVVSNGDTLFAIAGKTGVSVESLMTRNNLQSDAIQVGQKLRIK</sequence>
<dbReference type="Gene3D" id="2.70.70.10">
    <property type="entry name" value="Glucose Permease (Domain IIA)"/>
    <property type="match status" value="1"/>
</dbReference>
<dbReference type="Pfam" id="PF01476">
    <property type="entry name" value="LysM"/>
    <property type="match status" value="1"/>
</dbReference>
<dbReference type="InterPro" id="IPR011055">
    <property type="entry name" value="Dup_hybrid_motif"/>
</dbReference>